<gene>
    <name evidence="2" type="ORF">ACFPXP_05210</name>
</gene>
<accession>A0ABW1IL91</accession>
<dbReference type="Proteomes" id="UP001596250">
    <property type="component" value="Unassembled WGS sequence"/>
</dbReference>
<dbReference type="Gene3D" id="3.40.50.2300">
    <property type="match status" value="2"/>
</dbReference>
<dbReference type="CDD" id="cd06325">
    <property type="entry name" value="PBP1_ABC_unchar_transporter"/>
    <property type="match status" value="1"/>
</dbReference>
<dbReference type="InterPro" id="IPR007487">
    <property type="entry name" value="ABC_transpt-TYRBP-like"/>
</dbReference>
<evidence type="ECO:0000313" key="3">
    <source>
        <dbReference type="Proteomes" id="UP001596250"/>
    </source>
</evidence>
<dbReference type="SUPFAM" id="SSF53822">
    <property type="entry name" value="Periplasmic binding protein-like I"/>
    <property type="match status" value="1"/>
</dbReference>
<feature type="chain" id="PRO_5045103146" evidence="1">
    <location>
        <begin position="20"/>
        <end position="351"/>
    </location>
</feature>
<dbReference type="InterPro" id="IPR028082">
    <property type="entry name" value="Peripla_BP_I"/>
</dbReference>
<evidence type="ECO:0000313" key="2">
    <source>
        <dbReference type="EMBL" id="MFC5985827.1"/>
    </source>
</evidence>
<evidence type="ECO:0000256" key="1">
    <source>
        <dbReference type="SAM" id="SignalP"/>
    </source>
</evidence>
<name>A0ABW1IL91_9BACL</name>
<reference evidence="3" key="1">
    <citation type="journal article" date="2019" name="Int. J. Syst. Evol. Microbiol.">
        <title>The Global Catalogue of Microorganisms (GCM) 10K type strain sequencing project: providing services to taxonomists for standard genome sequencing and annotation.</title>
        <authorList>
            <consortium name="The Broad Institute Genomics Platform"/>
            <consortium name="The Broad Institute Genome Sequencing Center for Infectious Disease"/>
            <person name="Wu L."/>
            <person name="Ma J."/>
        </authorList>
    </citation>
    <scope>NUCLEOTIDE SEQUENCE [LARGE SCALE GENOMIC DNA]</scope>
    <source>
        <strain evidence="3">CCM 8749</strain>
    </source>
</reference>
<organism evidence="2 3">
    <name type="scientific">Marinicrinis lubricantis</name>
    <dbReference type="NCBI Taxonomy" id="2086470"/>
    <lineage>
        <taxon>Bacteria</taxon>
        <taxon>Bacillati</taxon>
        <taxon>Bacillota</taxon>
        <taxon>Bacilli</taxon>
        <taxon>Bacillales</taxon>
        <taxon>Paenibacillaceae</taxon>
    </lineage>
</organism>
<sequence>MKRGLIIMMVCFLTVFLAACGGGNTNNANNAGNSANQPVNGTANEGQDETVYKVGVAQLLEHPSLDSSREGFIQALKDAGIEEGVNLELDYQNAQNDPTMSATIAQKFAGQDLDLVLGIATPIAQALKQQVKETPVLFTSVTDPLGAGLVENLEQPESNVTGMSDTHPEEIEEMMKFISEQFPEIKTIGVIINQSEQNSLVAVERAEKELEALGIKLERANITNSSEVKQAADSLAGKVDAFFTTKDNTVISALEAIVQVANDKDIPIFTNEKDSLARGGVATFSVDYFEIGYATGEMAVEILKNGKAPSEVPVQFPENLDLVVNLKYAKEQGVEFSDELLQTLKPENIIE</sequence>
<proteinExistence type="predicted"/>
<dbReference type="Pfam" id="PF04392">
    <property type="entry name" value="ABC_sub_bind"/>
    <property type="match status" value="1"/>
</dbReference>
<keyword evidence="1" id="KW-0732">Signal</keyword>
<dbReference type="EMBL" id="JBHSQV010000032">
    <property type="protein sequence ID" value="MFC5985827.1"/>
    <property type="molecule type" value="Genomic_DNA"/>
</dbReference>
<protein>
    <submittedName>
        <fullName evidence="2">ABC transporter substrate-binding protein</fullName>
    </submittedName>
</protein>
<feature type="signal peptide" evidence="1">
    <location>
        <begin position="1"/>
        <end position="19"/>
    </location>
</feature>
<comment type="caution">
    <text evidence="2">The sequence shown here is derived from an EMBL/GenBank/DDBJ whole genome shotgun (WGS) entry which is preliminary data.</text>
</comment>
<keyword evidence="3" id="KW-1185">Reference proteome</keyword>
<dbReference type="RefSeq" id="WP_379893045.1">
    <property type="nucleotide sequence ID" value="NZ_CBCSCT010000013.1"/>
</dbReference>
<dbReference type="PROSITE" id="PS51257">
    <property type="entry name" value="PROKAR_LIPOPROTEIN"/>
    <property type="match status" value="1"/>
</dbReference>
<dbReference type="PANTHER" id="PTHR35271">
    <property type="entry name" value="ABC TRANSPORTER, SUBSTRATE-BINDING LIPOPROTEIN-RELATED"/>
    <property type="match status" value="1"/>
</dbReference>
<dbReference type="PANTHER" id="PTHR35271:SF1">
    <property type="entry name" value="ABC TRANSPORTER, SUBSTRATE-BINDING LIPOPROTEIN"/>
    <property type="match status" value="1"/>
</dbReference>